<keyword evidence="5" id="KW-1185">Reference proteome</keyword>
<dbReference type="PANTHER" id="PTHR33606:SF3">
    <property type="entry name" value="PROTEIN YCII"/>
    <property type="match status" value="1"/>
</dbReference>
<dbReference type="Proteomes" id="UP000549517">
    <property type="component" value="Unassembled WGS sequence"/>
</dbReference>
<dbReference type="InterPro" id="IPR011008">
    <property type="entry name" value="Dimeric_a/b-barrel"/>
</dbReference>
<evidence type="ECO:0000259" key="2">
    <source>
        <dbReference type="Pfam" id="PF03795"/>
    </source>
</evidence>
<gene>
    <name evidence="4" type="ORF">CJ198_01880</name>
    <name evidence="3" type="ORF">HLA91_07385</name>
</gene>
<feature type="domain" description="YCII-related" evidence="2">
    <location>
        <begin position="7"/>
        <end position="86"/>
    </location>
</feature>
<dbReference type="EMBL" id="JABEMC010000003">
    <property type="protein sequence ID" value="NNG79196.1"/>
    <property type="molecule type" value="Genomic_DNA"/>
</dbReference>
<evidence type="ECO:0000313" key="3">
    <source>
        <dbReference type="EMBL" id="NNG79196.1"/>
    </source>
</evidence>
<evidence type="ECO:0000313" key="6">
    <source>
        <dbReference type="Proteomes" id="UP000549517"/>
    </source>
</evidence>
<reference evidence="3 6" key="2">
    <citation type="submission" date="2020-05" db="EMBL/GenBank/DDBJ databases">
        <title>MicrobeNet Type strains.</title>
        <authorList>
            <person name="Nicholson A.C."/>
        </authorList>
    </citation>
    <scope>NUCLEOTIDE SEQUENCE [LARGE SCALE GENOMIC DNA]</scope>
    <source>
        <strain evidence="3 6">CCUG 46604</strain>
    </source>
</reference>
<name>A0A2N6PKW4_9MICO</name>
<accession>A0A2N6PKW4</accession>
<dbReference type="InterPro" id="IPR005545">
    <property type="entry name" value="YCII"/>
</dbReference>
<proteinExistence type="inferred from homology"/>
<comment type="similarity">
    <text evidence="1">Belongs to the YciI family.</text>
</comment>
<dbReference type="Gene3D" id="3.30.70.1060">
    <property type="entry name" value="Dimeric alpha+beta barrel"/>
    <property type="match status" value="1"/>
</dbReference>
<dbReference type="InterPro" id="IPR051807">
    <property type="entry name" value="Sec-metab_biosynth-assoc"/>
</dbReference>
<reference evidence="4 5" key="1">
    <citation type="submission" date="2017-09" db="EMBL/GenBank/DDBJ databases">
        <title>Bacterial strain isolated from the female urinary microbiota.</title>
        <authorList>
            <person name="Thomas-White K."/>
            <person name="Kumar N."/>
            <person name="Forster S."/>
            <person name="Putonti C."/>
            <person name="Lawley T."/>
            <person name="Wolfe A.J."/>
        </authorList>
    </citation>
    <scope>NUCLEOTIDE SEQUENCE [LARGE SCALE GENOMIC DNA]</scope>
    <source>
        <strain evidence="4 5">UMB0680</strain>
    </source>
</reference>
<dbReference type="PANTHER" id="PTHR33606">
    <property type="entry name" value="PROTEIN YCII"/>
    <property type="match status" value="1"/>
</dbReference>
<evidence type="ECO:0000313" key="4">
    <source>
        <dbReference type="EMBL" id="PMB99305.1"/>
    </source>
</evidence>
<organism evidence="4 5">
    <name type="scientific">Brevibacterium luteolum</name>
    <dbReference type="NCBI Taxonomy" id="199591"/>
    <lineage>
        <taxon>Bacteria</taxon>
        <taxon>Bacillati</taxon>
        <taxon>Actinomycetota</taxon>
        <taxon>Actinomycetes</taxon>
        <taxon>Micrococcales</taxon>
        <taxon>Brevibacteriaceae</taxon>
        <taxon>Brevibacterium</taxon>
    </lineage>
</organism>
<evidence type="ECO:0000256" key="1">
    <source>
        <dbReference type="ARBA" id="ARBA00007689"/>
    </source>
</evidence>
<dbReference type="Proteomes" id="UP000235703">
    <property type="component" value="Unassembled WGS sequence"/>
</dbReference>
<sequence>MAVFAVQYTYSSDTETRMQTRPQHRTWLSRLFDEKVILAAGPFDEERPGALLLVHAESQAAVEDVLTQDPYAEAGVIEGVEIRQWTPVFGPWVQD</sequence>
<comment type="caution">
    <text evidence="4">The sequence shown here is derived from an EMBL/GenBank/DDBJ whole genome shotgun (WGS) entry which is preliminary data.</text>
</comment>
<dbReference type="AlphaFoldDB" id="A0A2N6PKW4"/>
<dbReference type="SUPFAM" id="SSF54909">
    <property type="entry name" value="Dimeric alpha+beta barrel"/>
    <property type="match status" value="1"/>
</dbReference>
<dbReference type="OrthoDB" id="8968203at2"/>
<dbReference type="RefSeq" id="WP_102160237.1">
    <property type="nucleotide sequence ID" value="NZ_BAAAKH010000001.1"/>
</dbReference>
<dbReference type="Pfam" id="PF03795">
    <property type="entry name" value="YCII"/>
    <property type="match status" value="1"/>
</dbReference>
<evidence type="ECO:0000313" key="5">
    <source>
        <dbReference type="Proteomes" id="UP000235703"/>
    </source>
</evidence>
<protein>
    <recommendedName>
        <fullName evidence="2">YCII-related domain-containing protein</fullName>
    </recommendedName>
</protein>
<dbReference type="EMBL" id="PNFZ01000001">
    <property type="protein sequence ID" value="PMB99305.1"/>
    <property type="molecule type" value="Genomic_DNA"/>
</dbReference>